<reference evidence="2" key="1">
    <citation type="journal article" date="2008" name="BMC Genomics">
        <title>A conifer genomics resource of 200,000 spruce (Picea spp.) ESTs and 6,464 high-quality, sequence-finished full-length cDNAs for Sitka spruce (Picea sitchensis).</title>
        <authorList>
            <person name="Ralph S.G."/>
            <person name="Chun H.J."/>
            <person name="Kolosova N."/>
            <person name="Cooper D."/>
            <person name="Oddy C."/>
            <person name="Ritland C.E."/>
            <person name="Kirkpatrick R."/>
            <person name="Moore R."/>
            <person name="Barber S."/>
            <person name="Holt R.A."/>
            <person name="Jones S.J."/>
            <person name="Marra M.A."/>
            <person name="Douglas C.J."/>
            <person name="Ritland K."/>
            <person name="Bohlmann J."/>
        </authorList>
    </citation>
    <scope>NUCLEOTIDE SEQUENCE</scope>
    <source>
        <tissue evidence="2">Bark</tissue>
    </source>
</reference>
<sequence length="412" mass="46773">MPAMAVFRHCIRRISPKVVSAFCFSNSGGSKLCMRYYTSGNARSQFAAPNQRTLKLILAAAGLGFGLAASSSIALASSENLKKNEPQTSTSEPVISPSPGDTVGPVVTKSGKVLNKIKIFIGYDPREDLAYEVCRYSILKHATMPVEIIPIKQPDLRKTGLYWRNRDKTESTEFSFTRFLTPFLAGFEGWALFIDCDFLYTADIRELTEFIDDKYAIMCVKHDYTPKNATKMDGVPQTVYPRKNWSSMVLYNCSHPKNRVLTPSVVNSQSGAFLHRFTWLDNDDIGSIPFVWNFLVGHNEVDDENRFPRAIHYTSGGPWFEAWKDCEFADLWLKERDEYIRTQKIQRVIQDELIRLMDNRIAERSGEIESKVVDLESKVKEVDALKKLLAFYLKEKVFAPSANSLKEPPVEA</sequence>
<dbReference type="Gene3D" id="3.90.550.10">
    <property type="entry name" value="Spore Coat Polysaccharide Biosynthesis Protein SpsA, Chain A"/>
    <property type="match status" value="1"/>
</dbReference>
<protein>
    <recommendedName>
        <fullName evidence="3">Glycosyltransferase</fullName>
    </recommendedName>
</protein>
<accession>A9NWU9</accession>
<dbReference type="SUPFAM" id="SSF53448">
    <property type="entry name" value="Nucleotide-diphospho-sugar transferases"/>
    <property type="match status" value="1"/>
</dbReference>
<evidence type="ECO:0008006" key="3">
    <source>
        <dbReference type="Google" id="ProtNLM"/>
    </source>
</evidence>
<dbReference type="PANTHER" id="PTHR35105">
    <property type="entry name" value="EXPRESSED PROTEIN"/>
    <property type="match status" value="1"/>
</dbReference>
<feature type="region of interest" description="Disordered" evidence="1">
    <location>
        <begin position="80"/>
        <end position="101"/>
    </location>
</feature>
<dbReference type="AlphaFoldDB" id="A9NWU9"/>
<organism evidence="2">
    <name type="scientific">Picea sitchensis</name>
    <name type="common">Sitka spruce</name>
    <name type="synonym">Pinus sitchensis</name>
    <dbReference type="NCBI Taxonomy" id="3332"/>
    <lineage>
        <taxon>Eukaryota</taxon>
        <taxon>Viridiplantae</taxon>
        <taxon>Streptophyta</taxon>
        <taxon>Embryophyta</taxon>
        <taxon>Tracheophyta</taxon>
        <taxon>Spermatophyta</taxon>
        <taxon>Pinopsida</taxon>
        <taxon>Pinidae</taxon>
        <taxon>Conifers I</taxon>
        <taxon>Pinales</taxon>
        <taxon>Pinaceae</taxon>
        <taxon>Picea</taxon>
    </lineage>
</organism>
<proteinExistence type="evidence at transcript level"/>
<dbReference type="PANTHER" id="PTHR35105:SF2">
    <property type="entry name" value="PROTEIN CDI"/>
    <property type="match status" value="1"/>
</dbReference>
<evidence type="ECO:0000313" key="2">
    <source>
        <dbReference type="EMBL" id="ABK25110.1"/>
    </source>
</evidence>
<dbReference type="EMBL" id="EF085814">
    <property type="protein sequence ID" value="ABK25110.1"/>
    <property type="molecule type" value="mRNA"/>
</dbReference>
<name>A9NWU9_PICSI</name>
<dbReference type="InterPro" id="IPR029044">
    <property type="entry name" value="Nucleotide-diphossugar_trans"/>
</dbReference>
<evidence type="ECO:0000256" key="1">
    <source>
        <dbReference type="SAM" id="MobiDB-lite"/>
    </source>
</evidence>